<dbReference type="OMA" id="EGWEWNP"/>
<feature type="compositionally biased region" description="Basic residues" evidence="3">
    <location>
        <begin position="137"/>
        <end position="152"/>
    </location>
</feature>
<dbReference type="EMBL" id="LSBI01000004">
    <property type="protein sequence ID" value="OAQ90848.1"/>
    <property type="molecule type" value="Genomic_DNA"/>
</dbReference>
<evidence type="ECO:0000313" key="8">
    <source>
        <dbReference type="Proteomes" id="UP000078340"/>
    </source>
</evidence>
<sequence length="510" mass="57262">MAGSLGESALSVFDVWEDARDFLAAVFDSKTIPENERQRLLGLSLITGAQNWHSSIECAGSIRRKHPHDPTSLEGSDILTYLAFIVPEAPQCGPPSSQPWQETDRLIAHAKSLETQPYIGTPPPLSSRTSSAEKSQIRRSKKQPSKSRHTSHYWHENDTPQLCPGPQHAHGAIYPERLVAEWRRRHSVGQSPDARLAQLNSLDSSQRLGGWDTSDFVNGTSAGYWSTQVITGPHGQFVSPYFSAQAQGPPKRALAGKVSCVPFPPLTAPAFGIVQERVAHEPFWLLIAVTFLIKTSGQLAIPTFNKVKERFPTPLQLANPANAEELAGMIRHLGLSAVRVGYIQKYARAFLDNPPRPGVRYKVRNYDRRDVGRPSVGTEKPPQWQSTDRPRPSASDDDADAWEIGHMTQGKYAIDSWRIFCRDAMLGRAEDWNGGGREPEFQPEWMRVMPQDKELRAFLRWMWMREGWEWDPATGDRIVLSEELRSAVDEGRVEYDETGGLRILDEPRGF</sequence>
<dbReference type="GeneID" id="28887136"/>
<gene>
    <name evidence="5" type="ORF">Purlil1_9880</name>
    <name evidence="6" type="ORF">VFPBJ_02828</name>
    <name evidence="7" type="ORF">VFPFJ_05007</name>
</gene>
<feature type="domain" description="HhH-GPD" evidence="4">
    <location>
        <begin position="295"/>
        <end position="372"/>
    </location>
</feature>
<dbReference type="Proteomes" id="UP000078240">
    <property type="component" value="Unassembled WGS sequence"/>
</dbReference>
<dbReference type="Pfam" id="PF00730">
    <property type="entry name" value="HhH-GPD"/>
    <property type="match status" value="1"/>
</dbReference>
<dbReference type="InterPro" id="IPR003265">
    <property type="entry name" value="HhH-GPD_domain"/>
</dbReference>
<dbReference type="Proteomes" id="UP001287286">
    <property type="component" value="Unassembled WGS sequence"/>
</dbReference>
<reference evidence="7 8" key="1">
    <citation type="submission" date="2016-02" db="EMBL/GenBank/DDBJ databases">
        <title>Biosynthesis of antibiotic leucinostatins and their inhibition on Phytophthora in bio-control Purpureocillium lilacinum.</title>
        <authorList>
            <person name="Wang G."/>
            <person name="Liu Z."/>
            <person name="Lin R."/>
            <person name="Li E."/>
            <person name="Mao Z."/>
            <person name="Ling J."/>
            <person name="Yin W."/>
            <person name="Xie B."/>
        </authorList>
    </citation>
    <scope>NUCLEOTIDE SEQUENCE [LARGE SCALE GENOMIC DNA]</scope>
    <source>
        <strain evidence="6">PLBJ-1</strain>
        <strain evidence="7">PLFJ-1</strain>
    </source>
</reference>
<dbReference type="Proteomes" id="UP000078340">
    <property type="component" value="Unassembled WGS sequence"/>
</dbReference>
<organism evidence="7 8">
    <name type="scientific">Purpureocillium lilacinum</name>
    <name type="common">Paecilomyces lilacinus</name>
    <dbReference type="NCBI Taxonomy" id="33203"/>
    <lineage>
        <taxon>Eukaryota</taxon>
        <taxon>Fungi</taxon>
        <taxon>Dikarya</taxon>
        <taxon>Ascomycota</taxon>
        <taxon>Pezizomycotina</taxon>
        <taxon>Sordariomycetes</taxon>
        <taxon>Hypocreomycetidae</taxon>
        <taxon>Hypocreales</taxon>
        <taxon>Ophiocordycipitaceae</taxon>
        <taxon>Purpureocillium</taxon>
    </lineage>
</organism>
<name>A0A179HMF1_PURLI</name>
<dbReference type="GO" id="GO:0003824">
    <property type="term" value="F:catalytic activity"/>
    <property type="evidence" value="ECO:0007669"/>
    <property type="project" value="InterPro"/>
</dbReference>
<dbReference type="RefSeq" id="XP_018179567.1">
    <property type="nucleotide sequence ID" value="XM_018322087.1"/>
</dbReference>
<evidence type="ECO:0000256" key="3">
    <source>
        <dbReference type="SAM" id="MobiDB-lite"/>
    </source>
</evidence>
<feature type="region of interest" description="Disordered" evidence="3">
    <location>
        <begin position="370"/>
        <end position="399"/>
    </location>
</feature>
<dbReference type="InterPro" id="IPR011257">
    <property type="entry name" value="DNA_glycosylase"/>
</dbReference>
<evidence type="ECO:0000256" key="1">
    <source>
        <dbReference type="ARBA" id="ARBA00004123"/>
    </source>
</evidence>
<keyword evidence="9" id="KW-1185">Reference proteome</keyword>
<evidence type="ECO:0000313" key="5">
    <source>
        <dbReference type="EMBL" id="KAK4085720.1"/>
    </source>
</evidence>
<dbReference type="GO" id="GO:0005634">
    <property type="term" value="C:nucleus"/>
    <property type="evidence" value="ECO:0007669"/>
    <property type="project" value="UniProtKB-SubCell"/>
</dbReference>
<comment type="caution">
    <text evidence="7">The sequence shown here is derived from an EMBL/GenBank/DDBJ whole genome shotgun (WGS) entry which is preliminary data.</text>
</comment>
<reference evidence="5 9" key="3">
    <citation type="journal article" date="2024" name="Microbiol. Resour. Announc.">
        <title>Genome annotations for the ascomycete fungi Trichoderma harzianum, Trichoderma aggressivum, and Purpureocillium lilacinum.</title>
        <authorList>
            <person name="Beijen E.P.W."/>
            <person name="Ohm R.A."/>
        </authorList>
    </citation>
    <scope>NUCLEOTIDE SEQUENCE [LARGE SCALE GENOMIC DNA]</scope>
    <source>
        <strain evidence="5 9">CBS 150709</strain>
    </source>
</reference>
<dbReference type="GO" id="GO:0006285">
    <property type="term" value="P:base-excision repair, AP site formation"/>
    <property type="evidence" value="ECO:0007669"/>
    <property type="project" value="UniProtKB-ARBA"/>
</dbReference>
<dbReference type="SUPFAM" id="SSF48150">
    <property type="entry name" value="DNA-glycosylase"/>
    <property type="match status" value="1"/>
</dbReference>
<reference evidence="5" key="2">
    <citation type="submission" date="2023-11" db="EMBL/GenBank/DDBJ databases">
        <authorList>
            <person name="Beijen E."/>
            <person name="Ohm R.A."/>
        </authorList>
    </citation>
    <scope>NUCLEOTIDE SEQUENCE</scope>
    <source>
        <strain evidence="5">CBS 150709</strain>
    </source>
</reference>
<dbReference type="KEGG" id="plj:28887136"/>
<protein>
    <submittedName>
        <fullName evidence="7">Methyl-CpG-binding domain-containing protein 4</fullName>
    </submittedName>
</protein>
<dbReference type="PANTHER" id="PTHR15074">
    <property type="entry name" value="METHYL-CPG-BINDING PROTEIN"/>
    <property type="match status" value="1"/>
</dbReference>
<dbReference type="GO" id="GO:0003677">
    <property type="term" value="F:DNA binding"/>
    <property type="evidence" value="ECO:0007669"/>
    <property type="project" value="InterPro"/>
</dbReference>
<evidence type="ECO:0000313" key="9">
    <source>
        <dbReference type="Proteomes" id="UP001287286"/>
    </source>
</evidence>
<keyword evidence="2" id="KW-0539">Nucleus</keyword>
<evidence type="ECO:0000313" key="7">
    <source>
        <dbReference type="EMBL" id="OAQ90848.1"/>
    </source>
</evidence>
<accession>A0A179HMF1</accession>
<feature type="region of interest" description="Disordered" evidence="3">
    <location>
        <begin position="115"/>
        <end position="158"/>
    </location>
</feature>
<evidence type="ECO:0000313" key="6">
    <source>
        <dbReference type="EMBL" id="OAQ84060.1"/>
    </source>
</evidence>
<dbReference type="Gene3D" id="1.10.340.30">
    <property type="entry name" value="Hypothetical protein, domain 2"/>
    <property type="match status" value="1"/>
</dbReference>
<evidence type="ECO:0000259" key="4">
    <source>
        <dbReference type="Pfam" id="PF00730"/>
    </source>
</evidence>
<comment type="subcellular location">
    <subcellularLocation>
        <location evidence="1">Nucleus</location>
    </subcellularLocation>
</comment>
<dbReference type="AlphaFoldDB" id="A0A179HMF1"/>
<dbReference type="EMBL" id="LSBH01000002">
    <property type="protein sequence ID" value="OAQ84060.1"/>
    <property type="molecule type" value="Genomic_DNA"/>
</dbReference>
<dbReference type="PANTHER" id="PTHR15074:SF0">
    <property type="entry name" value="METHYL-CPG-BINDING DOMAIN PROTEIN 4-LIKE PROTEIN"/>
    <property type="match status" value="1"/>
</dbReference>
<dbReference type="InterPro" id="IPR045138">
    <property type="entry name" value="MeCP2/MBD4"/>
</dbReference>
<evidence type="ECO:0000256" key="2">
    <source>
        <dbReference type="ARBA" id="ARBA00023242"/>
    </source>
</evidence>
<dbReference type="STRING" id="33203.A0A179HMF1"/>
<proteinExistence type="predicted"/>
<dbReference type="EMBL" id="JAWRVI010000047">
    <property type="protein sequence ID" value="KAK4085720.1"/>
    <property type="molecule type" value="Genomic_DNA"/>
</dbReference>